<feature type="domain" description="VWFA" evidence="1">
    <location>
        <begin position="23"/>
        <end position="174"/>
    </location>
</feature>
<evidence type="ECO:0000259" key="1">
    <source>
        <dbReference type="PROSITE" id="PS50234"/>
    </source>
</evidence>
<organism evidence="2 3">
    <name type="scientific">Roseibium album</name>
    <dbReference type="NCBI Taxonomy" id="311410"/>
    <lineage>
        <taxon>Bacteria</taxon>
        <taxon>Pseudomonadati</taxon>
        <taxon>Pseudomonadota</taxon>
        <taxon>Alphaproteobacteria</taxon>
        <taxon>Hyphomicrobiales</taxon>
        <taxon>Stappiaceae</taxon>
        <taxon>Roseibium</taxon>
    </lineage>
</organism>
<name>A0A0M6ZD29_9HYPH</name>
<dbReference type="PROSITE" id="PS50234">
    <property type="entry name" value="VWFA"/>
    <property type="match status" value="1"/>
</dbReference>
<protein>
    <submittedName>
        <fullName evidence="2">Marine proteobacterial sortase target protein</fullName>
    </submittedName>
</protein>
<evidence type="ECO:0000313" key="3">
    <source>
        <dbReference type="Proteomes" id="UP000049983"/>
    </source>
</evidence>
<dbReference type="InterPro" id="IPR036465">
    <property type="entry name" value="vWFA_dom_sf"/>
</dbReference>
<dbReference type="Gene3D" id="3.40.50.410">
    <property type="entry name" value="von Willebrand factor, type A domain"/>
    <property type="match status" value="1"/>
</dbReference>
<dbReference type="OrthoDB" id="9806395at2"/>
<evidence type="ECO:0000313" key="2">
    <source>
        <dbReference type="EMBL" id="CTQ73479.1"/>
    </source>
</evidence>
<dbReference type="STRING" id="311410.LA5095_00532"/>
<dbReference type="Proteomes" id="UP000049983">
    <property type="component" value="Unassembled WGS sequence"/>
</dbReference>
<dbReference type="GeneID" id="97671010"/>
<sequence>MTDSGTPPMPTMPTAVVSRRQLQLVLLLDCSGSMAGEKIASLNYAIRSALSELRAAAEENPEIDVRLSALKFSTGAEWHIDTPTPIDDLQWVDLAAGGETAMGQALDMTVDFFNSGKFSGRQLPPIVLLVTDGYATDDFDASFASFMQHEAAKCAMRIAIAIGDSADEDALRTFVDTEKTGIAPLCARSAPDLVKHIKWATTAPVKATSSPTNAPSSVEGLAQDTNRLLADDSEIVW</sequence>
<proteinExistence type="predicted"/>
<dbReference type="InterPro" id="IPR002035">
    <property type="entry name" value="VWF_A"/>
</dbReference>
<keyword evidence="3" id="KW-1185">Reference proteome</keyword>
<dbReference type="EMBL" id="CXWC01000011">
    <property type="protein sequence ID" value="CTQ73479.1"/>
    <property type="molecule type" value="Genomic_DNA"/>
</dbReference>
<dbReference type="SUPFAM" id="SSF53300">
    <property type="entry name" value="vWA-like"/>
    <property type="match status" value="1"/>
</dbReference>
<dbReference type="Pfam" id="PF00092">
    <property type="entry name" value="VWA"/>
    <property type="match status" value="1"/>
</dbReference>
<gene>
    <name evidence="2" type="ORF">LA5096_03672</name>
</gene>
<reference evidence="3" key="1">
    <citation type="submission" date="2015-07" db="EMBL/GenBank/DDBJ databases">
        <authorList>
            <person name="Rodrigo-Torres Lidia"/>
            <person name="Arahal R.David."/>
        </authorList>
    </citation>
    <scope>NUCLEOTIDE SEQUENCE [LARGE SCALE GENOMIC DNA]</scope>
    <source>
        <strain evidence="3">CECT 5096</strain>
    </source>
</reference>
<accession>A0A0M6ZD29</accession>
<dbReference type="AlphaFoldDB" id="A0A0M6ZD29"/>
<dbReference type="SMART" id="SM00327">
    <property type="entry name" value="VWA"/>
    <property type="match status" value="1"/>
</dbReference>
<dbReference type="RefSeq" id="WP_055111679.1">
    <property type="nucleotide sequence ID" value="NZ_CANKXR010000001.1"/>
</dbReference>